<organism evidence="1">
    <name type="scientific">viral metagenome</name>
    <dbReference type="NCBI Taxonomy" id="1070528"/>
    <lineage>
        <taxon>unclassified sequences</taxon>
        <taxon>metagenomes</taxon>
        <taxon>organismal metagenomes</taxon>
    </lineage>
</organism>
<proteinExistence type="predicted"/>
<reference evidence="1" key="1">
    <citation type="journal article" date="2020" name="Nature">
        <title>Giant virus diversity and host interactions through global metagenomics.</title>
        <authorList>
            <person name="Schulz F."/>
            <person name="Roux S."/>
            <person name="Paez-Espino D."/>
            <person name="Jungbluth S."/>
            <person name="Walsh D.A."/>
            <person name="Denef V.J."/>
            <person name="McMahon K.D."/>
            <person name="Konstantinidis K.T."/>
            <person name="Eloe-Fadrosh E.A."/>
            <person name="Kyrpides N.C."/>
            <person name="Woyke T."/>
        </authorList>
    </citation>
    <scope>NUCLEOTIDE SEQUENCE</scope>
    <source>
        <strain evidence="1">GVMAG-M-3300021185-45</strain>
    </source>
</reference>
<sequence length="105" mass="11540">MPVGYMQGSKRARSTPSISNQTSIFGIMGGLAPRVGRNNVAVYRHQLIKGGQGDQWQYKAPYYRNPGVAPFNTPGTQGYYMKTNKILSVNPLKSGGVGKKTLMFR</sequence>
<dbReference type="AlphaFoldDB" id="A0A6C0CL71"/>
<name>A0A6C0CL71_9ZZZZ</name>
<evidence type="ECO:0008006" key="2">
    <source>
        <dbReference type="Google" id="ProtNLM"/>
    </source>
</evidence>
<accession>A0A6C0CL71</accession>
<protein>
    <recommendedName>
        <fullName evidence="2">Capsid protein</fullName>
    </recommendedName>
</protein>
<dbReference type="EMBL" id="MN739428">
    <property type="protein sequence ID" value="QHT04429.1"/>
    <property type="molecule type" value="Genomic_DNA"/>
</dbReference>
<evidence type="ECO:0000313" key="1">
    <source>
        <dbReference type="EMBL" id="QHT04429.1"/>
    </source>
</evidence>